<protein>
    <submittedName>
        <fullName evidence="1">Hydrolase TatD</fullName>
    </submittedName>
</protein>
<accession>A0A2W5F1J2</accession>
<dbReference type="PANTHER" id="PTHR46124">
    <property type="entry name" value="D-AMINOACYL-TRNA DEACYLASE"/>
    <property type="match status" value="1"/>
</dbReference>
<dbReference type="GO" id="GO:0016788">
    <property type="term" value="F:hydrolase activity, acting on ester bonds"/>
    <property type="evidence" value="ECO:0007669"/>
    <property type="project" value="InterPro"/>
</dbReference>
<dbReference type="EMBL" id="QFOI01000120">
    <property type="protein sequence ID" value="PZP49258.1"/>
    <property type="molecule type" value="Genomic_DNA"/>
</dbReference>
<dbReference type="SUPFAM" id="SSF51556">
    <property type="entry name" value="Metallo-dependent hydrolases"/>
    <property type="match status" value="1"/>
</dbReference>
<dbReference type="GO" id="GO:0005829">
    <property type="term" value="C:cytosol"/>
    <property type="evidence" value="ECO:0007669"/>
    <property type="project" value="TreeGrafter"/>
</dbReference>
<evidence type="ECO:0000313" key="1">
    <source>
        <dbReference type="EMBL" id="PZP49258.1"/>
    </source>
</evidence>
<dbReference type="InterPro" id="IPR032466">
    <property type="entry name" value="Metal_Hydrolase"/>
</dbReference>
<comment type="caution">
    <text evidence="1">The sequence shown here is derived from an EMBL/GenBank/DDBJ whole genome shotgun (WGS) entry which is preliminary data.</text>
</comment>
<dbReference type="Pfam" id="PF01026">
    <property type="entry name" value="TatD_DNase"/>
    <property type="match status" value="1"/>
</dbReference>
<organism evidence="1 2">
    <name type="scientific">Pseudopedobacter saltans</name>
    <dbReference type="NCBI Taxonomy" id="151895"/>
    <lineage>
        <taxon>Bacteria</taxon>
        <taxon>Pseudomonadati</taxon>
        <taxon>Bacteroidota</taxon>
        <taxon>Sphingobacteriia</taxon>
        <taxon>Sphingobacteriales</taxon>
        <taxon>Sphingobacteriaceae</taxon>
        <taxon>Pseudopedobacter</taxon>
    </lineage>
</organism>
<evidence type="ECO:0000313" key="2">
    <source>
        <dbReference type="Proteomes" id="UP000249645"/>
    </source>
</evidence>
<dbReference type="PANTHER" id="PTHR46124:SF4">
    <property type="entry name" value="HYDROLASE TATD"/>
    <property type="match status" value="1"/>
</dbReference>
<dbReference type="Gene3D" id="3.20.20.140">
    <property type="entry name" value="Metal-dependent hydrolases"/>
    <property type="match status" value="1"/>
</dbReference>
<dbReference type="CDD" id="cd01310">
    <property type="entry name" value="TatD_DNAse"/>
    <property type="match status" value="1"/>
</dbReference>
<dbReference type="AlphaFoldDB" id="A0A2W5F1J2"/>
<dbReference type="Proteomes" id="UP000249645">
    <property type="component" value="Unassembled WGS sequence"/>
</dbReference>
<name>A0A2W5F1J2_9SPHI</name>
<reference evidence="1 2" key="1">
    <citation type="submission" date="2017-11" db="EMBL/GenBank/DDBJ databases">
        <title>Infants hospitalized years apart are colonized by the same room-sourced microbial strains.</title>
        <authorList>
            <person name="Brooks B."/>
            <person name="Olm M.R."/>
            <person name="Firek B.A."/>
            <person name="Baker R."/>
            <person name="Thomas B.C."/>
            <person name="Morowitz M.J."/>
            <person name="Banfield J.F."/>
        </authorList>
    </citation>
    <scope>NUCLEOTIDE SEQUENCE [LARGE SCALE GENOMIC DNA]</scope>
    <source>
        <strain evidence="1">S2_009_000_R2_76</strain>
    </source>
</reference>
<sequence>MNIIDSHSHPYVEAFDDDRSEMLQRAFKSHISKIYMPAIDSSTHEKMLELEVQYPEQLKSMMGLHPCSVKDDYHHELDIIHNYLQRRKFAAIGEIGLDYYWDKSTIDIQKEAFRIQMQWALDFDLPIVIHARESTMDCIEMVK</sequence>
<feature type="non-terminal residue" evidence="1">
    <location>
        <position position="143"/>
    </location>
</feature>
<proteinExistence type="predicted"/>
<gene>
    <name evidence="1" type="ORF">DI598_08340</name>
</gene>
<keyword evidence="1" id="KW-0378">Hydrolase</keyword>
<dbReference type="InterPro" id="IPR001130">
    <property type="entry name" value="TatD-like"/>
</dbReference>